<evidence type="ECO:0000313" key="2">
    <source>
        <dbReference type="EMBL" id="CAC5387353.1"/>
    </source>
</evidence>
<gene>
    <name evidence="2" type="ORF">MCOR_22698</name>
</gene>
<feature type="coiled-coil region" evidence="1">
    <location>
        <begin position="457"/>
        <end position="548"/>
    </location>
</feature>
<organism evidence="2 3">
    <name type="scientific">Mytilus coruscus</name>
    <name type="common">Sea mussel</name>
    <dbReference type="NCBI Taxonomy" id="42192"/>
    <lineage>
        <taxon>Eukaryota</taxon>
        <taxon>Metazoa</taxon>
        <taxon>Spiralia</taxon>
        <taxon>Lophotrochozoa</taxon>
        <taxon>Mollusca</taxon>
        <taxon>Bivalvia</taxon>
        <taxon>Autobranchia</taxon>
        <taxon>Pteriomorphia</taxon>
        <taxon>Mytilida</taxon>
        <taxon>Mytiloidea</taxon>
        <taxon>Mytilidae</taxon>
        <taxon>Mytilinae</taxon>
        <taxon>Mytilus</taxon>
    </lineage>
</organism>
<dbReference type="SUPFAM" id="SSF48403">
    <property type="entry name" value="Ankyrin repeat"/>
    <property type="match status" value="1"/>
</dbReference>
<keyword evidence="1" id="KW-0175">Coiled coil</keyword>
<sequence>MPTQPIFQLEYSYMQNALCCRSVILNAECFALQTKEPHEFCLTLQGLNPMRSLEPHEFCLTLQGLNPMSSLEPHEFCLTLQGLNPMRSLEPHEFCLTLQGLNPMRSLEPHEFCLTLQGLNPMRSLEPHEFCLTLQGLNPMRSLEPHEFCLALQGLNPMRSCTLRMFGYSVKFLDKCFDDQGYNLLHRSIMGAHFKTIQYLISEGMNLWQLSKDNITALGICIYNSPYTDNGVIPTYYTSGPRFQTIQYVSSTENQGVQYDSSGLISFDETATFLLYNMIKTNRNKRQFIRNQLCDSNNKELGLKHIAAAKGLFEFLKSASGIYGLDYLRCKDKFGVTPMYLAHIYNQTKIVRWMRKLKLQIKRPQKNSENLLLFKMIDNYKSPVEHDWTCLLSKKTRSLESFTSNTFYLKLLNFKEALEASQQSNDYTKLMTAITTSFETLTTIIKANPRAKDQSEVTSLQKTVSTLRDRLLHLENQLKIQDGNIQIERSNNEVNIKSLQSLLDETRKQLKQSCETSQYEFNQYTEKIKVKDDEIQQLTQNIQKLKKKSGHSPG</sequence>
<evidence type="ECO:0000256" key="1">
    <source>
        <dbReference type="SAM" id="Coils"/>
    </source>
</evidence>
<dbReference type="Proteomes" id="UP000507470">
    <property type="component" value="Unassembled WGS sequence"/>
</dbReference>
<evidence type="ECO:0000313" key="3">
    <source>
        <dbReference type="Proteomes" id="UP000507470"/>
    </source>
</evidence>
<dbReference type="InterPro" id="IPR036770">
    <property type="entry name" value="Ankyrin_rpt-contain_sf"/>
</dbReference>
<proteinExistence type="predicted"/>
<protein>
    <submittedName>
        <fullName evidence="2">Uncharacterized protein</fullName>
    </submittedName>
</protein>
<dbReference type="EMBL" id="CACVKT020003997">
    <property type="protein sequence ID" value="CAC5387353.1"/>
    <property type="molecule type" value="Genomic_DNA"/>
</dbReference>
<keyword evidence="3" id="KW-1185">Reference proteome</keyword>
<reference evidence="2 3" key="1">
    <citation type="submission" date="2020-06" db="EMBL/GenBank/DDBJ databases">
        <authorList>
            <person name="Li R."/>
            <person name="Bekaert M."/>
        </authorList>
    </citation>
    <scope>NUCLEOTIDE SEQUENCE [LARGE SCALE GENOMIC DNA]</scope>
    <source>
        <strain evidence="3">wild</strain>
    </source>
</reference>
<dbReference type="OrthoDB" id="5989012at2759"/>
<dbReference type="AlphaFoldDB" id="A0A6J8BTW1"/>
<dbReference type="Gene3D" id="1.25.40.20">
    <property type="entry name" value="Ankyrin repeat-containing domain"/>
    <property type="match status" value="1"/>
</dbReference>
<accession>A0A6J8BTW1</accession>
<name>A0A6J8BTW1_MYTCO</name>